<gene>
    <name evidence="9" type="ORF">HU772_013775</name>
</gene>
<dbReference type="KEGG" id="pxn:HU772_013775"/>
<dbReference type="InterPro" id="IPR001412">
    <property type="entry name" value="aa-tRNA-synth_I_CS"/>
</dbReference>
<dbReference type="InterPro" id="IPR023458">
    <property type="entry name" value="Met-tRNA_ligase_1"/>
</dbReference>
<evidence type="ECO:0000256" key="7">
    <source>
        <dbReference type="RuleBase" id="RU363039"/>
    </source>
</evidence>
<dbReference type="PANTHER" id="PTHR45765">
    <property type="entry name" value="METHIONINE--TRNA LIGASE"/>
    <property type="match status" value="1"/>
</dbReference>
<evidence type="ECO:0000256" key="2">
    <source>
        <dbReference type="ARBA" id="ARBA00022741"/>
    </source>
</evidence>
<comment type="similarity">
    <text evidence="7">Belongs to the class-I aminoacyl-tRNA synthetase family.</text>
</comment>
<dbReference type="Pfam" id="PF09334">
    <property type="entry name" value="tRNA-synt_1g"/>
    <property type="match status" value="1"/>
</dbReference>
<dbReference type="EC" id="6.1.1.10" evidence="9"/>
<dbReference type="RefSeq" id="WP_186655070.1">
    <property type="nucleotide sequence ID" value="NZ_CP077095.1"/>
</dbReference>
<comment type="catalytic activity">
    <reaction evidence="6">
        <text>tRNA(Met) + L-methionine + ATP = L-methionyl-tRNA(Met) + AMP + diphosphate</text>
        <dbReference type="Rhea" id="RHEA:13481"/>
        <dbReference type="Rhea" id="RHEA-COMP:9667"/>
        <dbReference type="Rhea" id="RHEA-COMP:9698"/>
        <dbReference type="ChEBI" id="CHEBI:30616"/>
        <dbReference type="ChEBI" id="CHEBI:33019"/>
        <dbReference type="ChEBI" id="CHEBI:57844"/>
        <dbReference type="ChEBI" id="CHEBI:78442"/>
        <dbReference type="ChEBI" id="CHEBI:78530"/>
        <dbReference type="ChEBI" id="CHEBI:456215"/>
        <dbReference type="EC" id="6.1.1.10"/>
    </reaction>
</comment>
<keyword evidence="2 7" id="KW-0547">Nucleotide-binding</keyword>
<feature type="domain" description="Methionyl/Leucyl tRNA synthetase" evidence="8">
    <location>
        <begin position="12"/>
        <end position="387"/>
    </location>
</feature>
<dbReference type="GO" id="GO:0005829">
    <property type="term" value="C:cytosol"/>
    <property type="evidence" value="ECO:0007669"/>
    <property type="project" value="TreeGrafter"/>
</dbReference>
<keyword evidence="1 7" id="KW-0436">Ligase</keyword>
<evidence type="ECO:0000256" key="1">
    <source>
        <dbReference type="ARBA" id="ARBA00022598"/>
    </source>
</evidence>
<dbReference type="EMBL" id="CP077095">
    <property type="protein sequence ID" value="QXI36424.1"/>
    <property type="molecule type" value="Genomic_DNA"/>
</dbReference>
<reference evidence="9 10" key="1">
    <citation type="journal article" date="2020" name="Microorganisms">
        <title>Reliable Identification of Environmental Pseudomonas Isolates Using the rpoD Gene.</title>
        <authorList>
            <consortium name="The Broad Institute Genome Sequencing Platform"/>
            <person name="Girard L."/>
            <person name="Lood C."/>
            <person name="Rokni-Zadeh H."/>
            <person name="van Noort V."/>
            <person name="Lavigne R."/>
            <person name="De Mot R."/>
        </authorList>
    </citation>
    <scope>NUCLEOTIDE SEQUENCE [LARGE SCALE GENOMIC DNA]</scope>
    <source>
        <strain evidence="9 10">RW9S1A</strain>
    </source>
</reference>
<evidence type="ECO:0000256" key="3">
    <source>
        <dbReference type="ARBA" id="ARBA00022840"/>
    </source>
</evidence>
<evidence type="ECO:0000259" key="8">
    <source>
        <dbReference type="Pfam" id="PF09334"/>
    </source>
</evidence>
<dbReference type="PANTHER" id="PTHR45765:SF1">
    <property type="entry name" value="METHIONINE--TRNA LIGASE, CYTOPLASMIC"/>
    <property type="match status" value="1"/>
</dbReference>
<keyword evidence="5 7" id="KW-0030">Aminoacyl-tRNA synthetase</keyword>
<keyword evidence="4 7" id="KW-0648">Protein biosynthesis</keyword>
<dbReference type="NCBIfam" id="NF008863">
    <property type="entry name" value="PRK11893.2-5"/>
    <property type="match status" value="1"/>
</dbReference>
<evidence type="ECO:0000256" key="4">
    <source>
        <dbReference type="ARBA" id="ARBA00022917"/>
    </source>
</evidence>
<reference evidence="9 10" key="2">
    <citation type="journal article" date="2021" name="Microorganisms">
        <title>The Ever-Expanding Pseudomonas Genus: Description of 43 New Species and Partition of the Pseudomonas putida Group.</title>
        <authorList>
            <person name="Girard L."/>
            <person name="Lood C."/>
            <person name="Hofte M."/>
            <person name="Vandamme P."/>
            <person name="Rokni-Zadeh H."/>
            <person name="van Noort V."/>
            <person name="Lavigne R."/>
            <person name="De Mot R."/>
        </authorList>
    </citation>
    <scope>NUCLEOTIDE SEQUENCE [LARGE SCALE GENOMIC DNA]</scope>
    <source>
        <strain evidence="9 10">RW9S1A</strain>
    </source>
</reference>
<proteinExistence type="inferred from homology"/>
<evidence type="ECO:0000256" key="5">
    <source>
        <dbReference type="ARBA" id="ARBA00023146"/>
    </source>
</evidence>
<dbReference type="AlphaFoldDB" id="A0A9E6PS51"/>
<dbReference type="Gene3D" id="2.20.28.20">
    <property type="entry name" value="Methionyl-tRNA synthetase, Zn-domain"/>
    <property type="match status" value="1"/>
</dbReference>
<protein>
    <submittedName>
        <fullName evidence="9">Methionine--tRNA ligase</fullName>
        <ecNumber evidence="9">6.1.1.10</ecNumber>
    </submittedName>
</protein>
<name>A0A9E6PS51_9PSED</name>
<keyword evidence="10" id="KW-1185">Reference proteome</keyword>
<dbReference type="GO" id="GO:0006431">
    <property type="term" value="P:methionyl-tRNA aminoacylation"/>
    <property type="evidence" value="ECO:0007669"/>
    <property type="project" value="TreeGrafter"/>
</dbReference>
<evidence type="ECO:0000313" key="9">
    <source>
        <dbReference type="EMBL" id="QXI36424.1"/>
    </source>
</evidence>
<keyword evidence="3 7" id="KW-0067">ATP-binding</keyword>
<evidence type="ECO:0000256" key="6">
    <source>
        <dbReference type="ARBA" id="ARBA00047364"/>
    </source>
</evidence>
<dbReference type="Gene3D" id="3.40.50.620">
    <property type="entry name" value="HUPs"/>
    <property type="match status" value="1"/>
</dbReference>
<dbReference type="InterPro" id="IPR015413">
    <property type="entry name" value="Methionyl/Leucyl_tRNA_Synth"/>
</dbReference>
<dbReference type="InterPro" id="IPR014729">
    <property type="entry name" value="Rossmann-like_a/b/a_fold"/>
</dbReference>
<evidence type="ECO:0000313" key="10">
    <source>
        <dbReference type="Proteomes" id="UP000633418"/>
    </source>
</evidence>
<organism evidence="9 10">
    <name type="scientific">Pseudomonas xantholysinigenes</name>
    <dbReference type="NCBI Taxonomy" id="2745490"/>
    <lineage>
        <taxon>Bacteria</taxon>
        <taxon>Pseudomonadati</taxon>
        <taxon>Pseudomonadota</taxon>
        <taxon>Gammaproteobacteria</taxon>
        <taxon>Pseudomonadales</taxon>
        <taxon>Pseudomonadaceae</taxon>
        <taxon>Pseudomonas</taxon>
    </lineage>
</organism>
<dbReference type="SUPFAM" id="SSF52374">
    <property type="entry name" value="Nucleotidylyl transferase"/>
    <property type="match status" value="1"/>
</dbReference>
<dbReference type="GO" id="GO:0005524">
    <property type="term" value="F:ATP binding"/>
    <property type="evidence" value="ECO:0007669"/>
    <property type="project" value="UniProtKB-KW"/>
</dbReference>
<dbReference type="GO" id="GO:0004825">
    <property type="term" value="F:methionine-tRNA ligase activity"/>
    <property type="evidence" value="ECO:0007669"/>
    <property type="project" value="UniProtKB-EC"/>
</dbReference>
<dbReference type="InterPro" id="IPR029038">
    <property type="entry name" value="MetRS_Zn"/>
</dbReference>
<dbReference type="PROSITE" id="PS00178">
    <property type="entry name" value="AA_TRNA_LIGASE_I"/>
    <property type="match status" value="1"/>
</dbReference>
<accession>A0A9E6PS51</accession>
<dbReference type="Proteomes" id="UP000633418">
    <property type="component" value="Chromosome"/>
</dbReference>
<sequence>MTDTSAKQYLLVPAMPAPNGRLHLGHVAGPYLNLDILARHLRRDGHKASIVCASDPFDSYIPLRAQQAEVDPAALAQESCAGIIDDLAYMNVQIDLFIDPLAAEHRDAYLAAHRDLVERLDGEHAIRCVEEQMPWSQSRQQFVSGSYLTGHCPACEAAVSGFFCEDCGAHFEPDEVRAPRARWGEEVPGRALDNLFFEIRQPEALIEQLQGTQTPEVFLDIARRHVRRPSPQVRVTNHAGWGLPCEVRGQARTLFGHGLLFGAVRFVGDCFARAAGLACNPFDCDSPVITVNGFGIDNSVSHLVSIQAMAMADGISKPFDHFLINHFYTLEGRKFSTSQGWAIWVEDIAREGRIPSDALRYFLASTSPIHGRTDFRRADFERFLSEDYAGLLTRAGSALAAVAAPRQTSQVWLAPVMAACDEQAQVLSFAHFDPRALSQSIARWERRFDTLADELDRYWWAKGLALLAYPLLPSLSLALWHALGHVGEVSREAFGQCTTPLPGGLPAPFAVAVRAPASLEALS</sequence>